<dbReference type="AlphaFoldDB" id="V4T838"/>
<dbReference type="eggNOG" id="COG0583">
    <property type="taxonomic scope" value="Bacteria"/>
</dbReference>
<proteinExistence type="predicted"/>
<accession>V4T838</accession>
<dbReference type="Proteomes" id="UP000017819">
    <property type="component" value="Unassembled WGS sequence"/>
</dbReference>
<protein>
    <recommendedName>
        <fullName evidence="1">DUF6456 domain-containing protein</fullName>
    </recommendedName>
</protein>
<comment type="caution">
    <text evidence="2">The sequence shown here is derived from an EMBL/GenBank/DDBJ whole genome shotgun (WGS) entry which is preliminary data.</text>
</comment>
<sequence length="277" mass="30413">MNAVDLHDEQHFVRLLAALARPGTRLLREDGLNRAEVARAGRDAPLLVVPDEIVRRAFSRGLLRGLPDGDAEVSAEGRAFLRRLAAGRADDSYRRQHLEVRQVSGRPSSAPGPDIVENESPLAWLHRRKGPNGEPMISEAQFLAGERLRADYTRAGLMPRLGVDLSLPPTPRGQAGVGNRVAEGLDHAIDARDRVDRAMRFVGHELGSLLIDVCCDLVGLEEVERRRGWPRRSGKLVLRIALDRLVEHYGIGVRATGAARAALRHWGAEGYRPAGEG</sequence>
<name>V4T838_9HYPH</name>
<organism evidence="2 3">
    <name type="scientific">Lutibaculum baratangense AMV1</name>
    <dbReference type="NCBI Taxonomy" id="631454"/>
    <lineage>
        <taxon>Bacteria</taxon>
        <taxon>Pseudomonadati</taxon>
        <taxon>Pseudomonadota</taxon>
        <taxon>Alphaproteobacteria</taxon>
        <taxon>Hyphomicrobiales</taxon>
        <taxon>Tepidamorphaceae</taxon>
        <taxon>Lutibaculum</taxon>
    </lineage>
</organism>
<gene>
    <name evidence="2" type="ORF">N177_3900</name>
</gene>
<dbReference type="RefSeq" id="WP_023434009.1">
    <property type="nucleotide sequence ID" value="NZ_AWXZ01000040.1"/>
</dbReference>
<dbReference type="InterPro" id="IPR045599">
    <property type="entry name" value="DUF6456"/>
</dbReference>
<evidence type="ECO:0000313" key="2">
    <source>
        <dbReference type="EMBL" id="ESR22763.1"/>
    </source>
</evidence>
<keyword evidence="3" id="KW-1185">Reference proteome</keyword>
<dbReference type="Pfam" id="PF20057">
    <property type="entry name" value="DUF6456"/>
    <property type="match status" value="1"/>
</dbReference>
<evidence type="ECO:0000313" key="3">
    <source>
        <dbReference type="Proteomes" id="UP000017819"/>
    </source>
</evidence>
<evidence type="ECO:0000259" key="1">
    <source>
        <dbReference type="Pfam" id="PF20057"/>
    </source>
</evidence>
<feature type="domain" description="DUF6456" evidence="1">
    <location>
        <begin position="117"/>
        <end position="250"/>
    </location>
</feature>
<dbReference type="STRING" id="631454.N177_3900"/>
<dbReference type="EMBL" id="AWXZ01000040">
    <property type="protein sequence ID" value="ESR22763.1"/>
    <property type="molecule type" value="Genomic_DNA"/>
</dbReference>
<reference evidence="2 3" key="1">
    <citation type="journal article" date="2014" name="Genome Announc.">
        <title>Draft Genome Sequence of Lutibaculum baratangense Strain AMV1T, Isolated from a Mud Volcano in Andamans, India.</title>
        <authorList>
            <person name="Singh A."/>
            <person name="Sreenivas A."/>
            <person name="Sathyanarayana Reddy G."/>
            <person name="Pinnaka A.K."/>
            <person name="Shivaji S."/>
        </authorList>
    </citation>
    <scope>NUCLEOTIDE SEQUENCE [LARGE SCALE GENOMIC DNA]</scope>
    <source>
        <strain evidence="2 3">AMV1</strain>
    </source>
</reference>